<evidence type="ECO:0000313" key="8">
    <source>
        <dbReference type="EnsemblMetazoa" id="HelroP189441"/>
    </source>
</evidence>
<dbReference type="STRING" id="6412.T1FR22"/>
<feature type="transmembrane region" description="Helical" evidence="6">
    <location>
        <begin position="71"/>
        <end position="92"/>
    </location>
</feature>
<dbReference type="InterPro" id="IPR010291">
    <property type="entry name" value="Ion_channel_UNC-93"/>
</dbReference>
<protein>
    <recommendedName>
        <fullName evidence="10">Major facilitator superfamily (MFS) profile domain-containing protein</fullName>
    </recommendedName>
</protein>
<dbReference type="InterPro" id="IPR051617">
    <property type="entry name" value="UNC-93-like_regulator"/>
</dbReference>
<keyword evidence="9" id="KW-1185">Reference proteome</keyword>
<accession>T1FR22</accession>
<dbReference type="PANTHER" id="PTHR23294:SF0">
    <property type="entry name" value="UNC93-LIKE PROTEIN MFSD11"/>
    <property type="match status" value="1"/>
</dbReference>
<keyword evidence="5" id="KW-0325">Glycoprotein</keyword>
<dbReference type="eggNOG" id="KOG3098">
    <property type="taxonomic scope" value="Eukaryota"/>
</dbReference>
<dbReference type="OrthoDB" id="196103at2759"/>
<proteinExistence type="predicted"/>
<reference evidence="9" key="1">
    <citation type="submission" date="2012-12" db="EMBL/GenBank/DDBJ databases">
        <authorList>
            <person name="Hellsten U."/>
            <person name="Grimwood J."/>
            <person name="Chapman J.A."/>
            <person name="Shapiro H."/>
            <person name="Aerts A."/>
            <person name="Otillar R.P."/>
            <person name="Terry A.Y."/>
            <person name="Boore J.L."/>
            <person name="Simakov O."/>
            <person name="Marletaz F."/>
            <person name="Cho S.-J."/>
            <person name="Edsinger-Gonzales E."/>
            <person name="Havlak P."/>
            <person name="Kuo D.-H."/>
            <person name="Larsson T."/>
            <person name="Lv J."/>
            <person name="Arendt D."/>
            <person name="Savage R."/>
            <person name="Osoegawa K."/>
            <person name="de Jong P."/>
            <person name="Lindberg D.R."/>
            <person name="Seaver E.C."/>
            <person name="Weisblat D.A."/>
            <person name="Putnam N.H."/>
            <person name="Grigoriev I.V."/>
            <person name="Rokhsar D.S."/>
        </authorList>
    </citation>
    <scope>NUCLEOTIDE SEQUENCE</scope>
</reference>
<comment type="subcellular location">
    <subcellularLocation>
        <location evidence="1">Membrane</location>
        <topology evidence="1">Multi-pass membrane protein</topology>
    </subcellularLocation>
</comment>
<dbReference type="Pfam" id="PF05978">
    <property type="entry name" value="UNC-93"/>
    <property type="match status" value="1"/>
</dbReference>
<gene>
    <name evidence="8" type="primary">20211269</name>
    <name evidence="7" type="ORF">HELRODRAFT_189441</name>
</gene>
<evidence type="ECO:0000256" key="1">
    <source>
        <dbReference type="ARBA" id="ARBA00004141"/>
    </source>
</evidence>
<dbReference type="RefSeq" id="XP_009027627.1">
    <property type="nucleotide sequence ID" value="XM_009029379.1"/>
</dbReference>
<reference evidence="7 9" key="2">
    <citation type="journal article" date="2013" name="Nature">
        <title>Insights into bilaterian evolution from three spiralian genomes.</title>
        <authorList>
            <person name="Simakov O."/>
            <person name="Marletaz F."/>
            <person name="Cho S.J."/>
            <person name="Edsinger-Gonzales E."/>
            <person name="Havlak P."/>
            <person name="Hellsten U."/>
            <person name="Kuo D.H."/>
            <person name="Larsson T."/>
            <person name="Lv J."/>
            <person name="Arendt D."/>
            <person name="Savage R."/>
            <person name="Osoegawa K."/>
            <person name="de Jong P."/>
            <person name="Grimwood J."/>
            <person name="Chapman J.A."/>
            <person name="Shapiro H."/>
            <person name="Aerts A."/>
            <person name="Otillar R.P."/>
            <person name="Terry A.Y."/>
            <person name="Boore J.L."/>
            <person name="Grigoriev I.V."/>
            <person name="Lindberg D.R."/>
            <person name="Seaver E.C."/>
            <person name="Weisblat D.A."/>
            <person name="Putnam N.H."/>
            <person name="Rokhsar D.S."/>
        </authorList>
    </citation>
    <scope>NUCLEOTIDE SEQUENCE</scope>
</reference>
<dbReference type="PANTHER" id="PTHR23294">
    <property type="entry name" value="ET TRANSLATION PRODUCT-RELATED"/>
    <property type="match status" value="1"/>
</dbReference>
<evidence type="ECO:0000256" key="6">
    <source>
        <dbReference type="SAM" id="Phobius"/>
    </source>
</evidence>
<organism evidence="8 9">
    <name type="scientific">Helobdella robusta</name>
    <name type="common">Californian leech</name>
    <dbReference type="NCBI Taxonomy" id="6412"/>
    <lineage>
        <taxon>Eukaryota</taxon>
        <taxon>Metazoa</taxon>
        <taxon>Spiralia</taxon>
        <taxon>Lophotrochozoa</taxon>
        <taxon>Annelida</taxon>
        <taxon>Clitellata</taxon>
        <taxon>Hirudinea</taxon>
        <taxon>Rhynchobdellida</taxon>
        <taxon>Glossiphoniidae</taxon>
        <taxon>Helobdella</taxon>
    </lineage>
</organism>
<dbReference type="Proteomes" id="UP000015101">
    <property type="component" value="Unassembled WGS sequence"/>
</dbReference>
<keyword evidence="2 6" id="KW-0812">Transmembrane</keyword>
<name>T1FR22_HELRO</name>
<feature type="transmembrane region" description="Helical" evidence="6">
    <location>
        <begin position="44"/>
        <end position="65"/>
    </location>
</feature>
<evidence type="ECO:0008006" key="10">
    <source>
        <dbReference type="Google" id="ProtNLM"/>
    </source>
</evidence>
<dbReference type="KEGG" id="hro:HELRODRAFT_189441"/>
<dbReference type="OMA" id="RINHFHV"/>
<dbReference type="GO" id="GO:0016020">
    <property type="term" value="C:membrane"/>
    <property type="evidence" value="ECO:0007669"/>
    <property type="project" value="UniProtKB-SubCell"/>
</dbReference>
<dbReference type="CTD" id="20211269"/>
<dbReference type="AlphaFoldDB" id="T1FR22"/>
<dbReference type="EMBL" id="KB097571">
    <property type="protein sequence ID" value="ESN94578.1"/>
    <property type="molecule type" value="Genomic_DNA"/>
</dbReference>
<dbReference type="HOGENOM" id="CLU_2161082_0_0_1"/>
<dbReference type="InParanoid" id="T1FR22"/>
<evidence type="ECO:0000313" key="7">
    <source>
        <dbReference type="EMBL" id="ESN94578.1"/>
    </source>
</evidence>
<sequence>MLEIFYHPFIKAIVLVSAFLLGLGDSSFITQIYPSINHIFPSQISCAVALFKFIQSLASTAAFVYSQYLLLQWQLIILATVATLGCTLFFLVERINHFHVLREFTQIQSKS</sequence>
<reference evidence="8" key="3">
    <citation type="submission" date="2015-06" db="UniProtKB">
        <authorList>
            <consortium name="EnsemblMetazoa"/>
        </authorList>
    </citation>
    <scope>IDENTIFICATION</scope>
</reference>
<dbReference type="EnsemblMetazoa" id="HelroT189441">
    <property type="protein sequence ID" value="HelroP189441"/>
    <property type="gene ID" value="HelroG189441"/>
</dbReference>
<evidence type="ECO:0000256" key="2">
    <source>
        <dbReference type="ARBA" id="ARBA00022692"/>
    </source>
</evidence>
<dbReference type="EMBL" id="AMQM01001663">
    <property type="status" value="NOT_ANNOTATED_CDS"/>
    <property type="molecule type" value="Genomic_DNA"/>
</dbReference>
<evidence type="ECO:0000256" key="4">
    <source>
        <dbReference type="ARBA" id="ARBA00023136"/>
    </source>
</evidence>
<dbReference type="GeneID" id="20211269"/>
<keyword evidence="4 6" id="KW-0472">Membrane</keyword>
<evidence type="ECO:0000256" key="3">
    <source>
        <dbReference type="ARBA" id="ARBA00022989"/>
    </source>
</evidence>
<evidence type="ECO:0000256" key="5">
    <source>
        <dbReference type="ARBA" id="ARBA00023180"/>
    </source>
</evidence>
<evidence type="ECO:0000313" key="9">
    <source>
        <dbReference type="Proteomes" id="UP000015101"/>
    </source>
</evidence>
<keyword evidence="3 6" id="KW-1133">Transmembrane helix</keyword>
<feature type="transmembrane region" description="Helical" evidence="6">
    <location>
        <begin position="6"/>
        <end position="23"/>
    </location>
</feature>